<keyword evidence="1" id="KW-1133">Transmembrane helix</keyword>
<evidence type="ECO:0000313" key="3">
    <source>
        <dbReference type="Proteomes" id="UP001054252"/>
    </source>
</evidence>
<name>A0AAV5LYU3_9ROSI</name>
<feature type="transmembrane region" description="Helical" evidence="1">
    <location>
        <begin position="12"/>
        <end position="29"/>
    </location>
</feature>
<protein>
    <submittedName>
        <fullName evidence="2">Uncharacterized protein</fullName>
    </submittedName>
</protein>
<proteinExistence type="predicted"/>
<sequence>MPVRTLSHLGWGWLHCMHILCTLLIYILFQKRR</sequence>
<reference evidence="2 3" key="1">
    <citation type="journal article" date="2021" name="Commun. Biol.">
        <title>The genome of Shorea leprosula (Dipterocarpaceae) highlights the ecological relevance of drought in aseasonal tropical rainforests.</title>
        <authorList>
            <person name="Ng K.K.S."/>
            <person name="Kobayashi M.J."/>
            <person name="Fawcett J.A."/>
            <person name="Hatakeyama M."/>
            <person name="Paape T."/>
            <person name="Ng C.H."/>
            <person name="Ang C.C."/>
            <person name="Tnah L.H."/>
            <person name="Lee C.T."/>
            <person name="Nishiyama T."/>
            <person name="Sese J."/>
            <person name="O'Brien M.J."/>
            <person name="Copetti D."/>
            <person name="Mohd Noor M.I."/>
            <person name="Ong R.C."/>
            <person name="Putra M."/>
            <person name="Sireger I.Z."/>
            <person name="Indrioko S."/>
            <person name="Kosugi Y."/>
            <person name="Izuno A."/>
            <person name="Isagi Y."/>
            <person name="Lee S.L."/>
            <person name="Shimizu K.K."/>
        </authorList>
    </citation>
    <scope>NUCLEOTIDE SEQUENCE [LARGE SCALE GENOMIC DNA]</scope>
    <source>
        <strain evidence="2">214</strain>
    </source>
</reference>
<evidence type="ECO:0000313" key="2">
    <source>
        <dbReference type="EMBL" id="GKV42696.1"/>
    </source>
</evidence>
<keyword evidence="3" id="KW-1185">Reference proteome</keyword>
<evidence type="ECO:0000256" key="1">
    <source>
        <dbReference type="SAM" id="Phobius"/>
    </source>
</evidence>
<accession>A0AAV5LYU3</accession>
<comment type="caution">
    <text evidence="2">The sequence shown here is derived from an EMBL/GenBank/DDBJ whole genome shotgun (WGS) entry which is preliminary data.</text>
</comment>
<dbReference type="AlphaFoldDB" id="A0AAV5LYU3"/>
<dbReference type="EMBL" id="BPVZ01000160">
    <property type="protein sequence ID" value="GKV42696.1"/>
    <property type="molecule type" value="Genomic_DNA"/>
</dbReference>
<keyword evidence="1" id="KW-0812">Transmembrane</keyword>
<organism evidence="2 3">
    <name type="scientific">Rubroshorea leprosula</name>
    <dbReference type="NCBI Taxonomy" id="152421"/>
    <lineage>
        <taxon>Eukaryota</taxon>
        <taxon>Viridiplantae</taxon>
        <taxon>Streptophyta</taxon>
        <taxon>Embryophyta</taxon>
        <taxon>Tracheophyta</taxon>
        <taxon>Spermatophyta</taxon>
        <taxon>Magnoliopsida</taxon>
        <taxon>eudicotyledons</taxon>
        <taxon>Gunneridae</taxon>
        <taxon>Pentapetalae</taxon>
        <taxon>rosids</taxon>
        <taxon>malvids</taxon>
        <taxon>Malvales</taxon>
        <taxon>Dipterocarpaceae</taxon>
        <taxon>Rubroshorea</taxon>
    </lineage>
</organism>
<keyword evidence="1" id="KW-0472">Membrane</keyword>
<dbReference type="Proteomes" id="UP001054252">
    <property type="component" value="Unassembled WGS sequence"/>
</dbReference>
<gene>
    <name evidence="2" type="ORF">SLEP1_g50075</name>
</gene>